<comment type="caution">
    <text evidence="10">The sequence shown here is derived from an EMBL/GenBank/DDBJ whole genome shotgun (WGS) entry which is preliminary data.</text>
</comment>
<feature type="compositionally biased region" description="Polar residues" evidence="7">
    <location>
        <begin position="597"/>
        <end position="611"/>
    </location>
</feature>
<dbReference type="Gene3D" id="3.10.20.90">
    <property type="entry name" value="Phosphatidylinositol 3-kinase Catalytic Subunit, Chain A, domain 1"/>
    <property type="match status" value="1"/>
</dbReference>
<feature type="compositionally biased region" description="Basic and acidic residues" evidence="7">
    <location>
        <begin position="754"/>
        <end position="767"/>
    </location>
</feature>
<dbReference type="Pfam" id="PF09668">
    <property type="entry name" value="Asp_protease"/>
    <property type="match status" value="1"/>
</dbReference>
<keyword evidence="3" id="KW-0645">Protease</keyword>
<dbReference type="InterPro" id="IPR000626">
    <property type="entry name" value="Ubiquitin-like_dom"/>
</dbReference>
<protein>
    <submittedName>
        <fullName evidence="10">Uncharacterized protein</fullName>
    </submittedName>
</protein>
<reference evidence="10 11" key="1">
    <citation type="submission" date="2019-06" db="EMBL/GenBank/DDBJ databases">
        <title>Draft genomes of female and male turbot (Scophthalmus maximus).</title>
        <authorList>
            <person name="Xu H."/>
            <person name="Xu X.-W."/>
            <person name="Shao C."/>
            <person name="Chen S."/>
        </authorList>
    </citation>
    <scope>NUCLEOTIDE SEQUENCE [LARGE SCALE GENOMIC DNA]</scope>
    <source>
        <strain evidence="10">Ysfricsl-2016a</strain>
        <tissue evidence="10">Blood</tissue>
    </source>
</reference>
<dbReference type="PANTHER" id="PTHR15397">
    <property type="entry name" value="SODIUM-GLUCOSE COTRANSPORTER REGULATORY PROTEIN -RELATED"/>
    <property type="match status" value="1"/>
</dbReference>
<sequence length="923" mass="98696">MLVTVFCAPRDRPETTFALDVSPELELRDFVALCELESGIPAGEIQITYVEQPLKDPTRALGTYGVKDGDVVVLRQADRRPPPTQPAFPGLPHIDFRSITVPGTSASTSQRGAIRPQQQAAAPPPPSPSPAPAPSTSPQQQQRAAQSSTPMAFRGSSPQGLDDPALLQQMLLSNPHELSLLKERNPPLAEALLSGDLERFTKVLLEQQQDRAKREQERIRLLTADPFDLDAQAKIEEEIRQHNVEENMTIAMEEAPESFGQVVMLYINCKVNGHPVKAFVDSGAQMTIMSQACAERCNIMRLVDRRWAGIAKGVGTQKIIGRVHLAQVQIEGDFLPCSFSILEDQPMDMLLGLDMLKRHQCSIDLKKNVLLIGTTGTETRFLSEAELPECARLAYGTEGREDARPDELADRELAEALQRSIQESDTADGQTTSPQPPPFTLPRTLDQMSSSNPPSQSPSSSQSQTVDRSLSAPAAMEQASAPGQSQVKPGFQELRHPSSPAEAVGSITHQVHPHPQTVHSNSEVSRVPSSSNDILPKHTPPADMTTSAQYPEGEALCTTTEGDAEPFEVLNSSMLPQPEELSPIQPMEQEMIESHTANTTETCLSAPSQPDSIEMESPTASQGEVASEMDQAEGERCSSSDSIPSLAAALMELHELLVTNSCAQSQNRSTSCSPSHPFKQDTGELATEPRTPTPENTQPTPSTAVTSGAELSDAKANHAAAVSDEGSSKCLVPDLSGQDEHLGVDAAETVEEQEPPHHPDGSGESRGDGCGIDEASVISISQPEPETPPDPSGNLEIREPPEGQQGRAAGGQASGTNTPDTLSLQTEQTFLSPLSTAVGSPGEVSSTSSSSAPPPAQAPQPTSAAPRLPSPHPFIEQFPAEHIQRIQEAGFSAREAAEALEQAHGVVELALLALLARSITVPT</sequence>
<evidence type="ECO:0000256" key="2">
    <source>
        <dbReference type="ARBA" id="ARBA00022448"/>
    </source>
</evidence>
<evidence type="ECO:0000313" key="11">
    <source>
        <dbReference type="Proteomes" id="UP000438429"/>
    </source>
</evidence>
<dbReference type="PROSITE" id="PS50030">
    <property type="entry name" value="UBA"/>
    <property type="match status" value="1"/>
</dbReference>
<feature type="domain" description="UBA" evidence="8">
    <location>
        <begin position="877"/>
        <end position="917"/>
    </location>
</feature>
<dbReference type="Pfam" id="PF24669">
    <property type="entry name" value="Ddi2_HDD"/>
    <property type="match status" value="1"/>
</dbReference>
<organism evidence="10 11">
    <name type="scientific">Scophthalmus maximus</name>
    <name type="common">Turbot</name>
    <name type="synonym">Psetta maxima</name>
    <dbReference type="NCBI Taxonomy" id="52904"/>
    <lineage>
        <taxon>Eukaryota</taxon>
        <taxon>Metazoa</taxon>
        <taxon>Chordata</taxon>
        <taxon>Craniata</taxon>
        <taxon>Vertebrata</taxon>
        <taxon>Euteleostomi</taxon>
        <taxon>Actinopterygii</taxon>
        <taxon>Neopterygii</taxon>
        <taxon>Teleostei</taxon>
        <taxon>Neoteleostei</taxon>
        <taxon>Acanthomorphata</taxon>
        <taxon>Carangaria</taxon>
        <taxon>Pleuronectiformes</taxon>
        <taxon>Pleuronectoidei</taxon>
        <taxon>Scophthalmidae</taxon>
        <taxon>Scophthalmus</taxon>
    </lineage>
</organism>
<dbReference type="FunFam" id="2.40.70.10:FF:000005">
    <property type="entry name" value="DNA damage inducible 1 homolog 2"/>
    <property type="match status" value="1"/>
</dbReference>
<dbReference type="Proteomes" id="UP000438429">
    <property type="component" value="Unassembled WGS sequence"/>
</dbReference>
<feature type="region of interest" description="Disordered" evidence="7">
    <location>
        <begin position="420"/>
        <end position="548"/>
    </location>
</feature>
<feature type="compositionally biased region" description="Polar residues" evidence="7">
    <location>
        <begin position="816"/>
        <end position="838"/>
    </location>
</feature>
<dbReference type="CDD" id="cd05479">
    <property type="entry name" value="RP_DDI"/>
    <property type="match status" value="1"/>
</dbReference>
<dbReference type="PROSITE" id="PS50053">
    <property type="entry name" value="UBIQUITIN_2"/>
    <property type="match status" value="1"/>
</dbReference>
<evidence type="ECO:0000256" key="7">
    <source>
        <dbReference type="SAM" id="MobiDB-lite"/>
    </source>
</evidence>
<feature type="region of interest" description="Disordered" evidence="7">
    <location>
        <begin position="79"/>
        <end position="163"/>
    </location>
</feature>
<dbReference type="GO" id="GO:0004190">
    <property type="term" value="F:aspartic-type endopeptidase activity"/>
    <property type="evidence" value="ECO:0007669"/>
    <property type="project" value="UniProtKB-KW"/>
</dbReference>
<dbReference type="GO" id="GO:0015031">
    <property type="term" value="P:protein transport"/>
    <property type="evidence" value="ECO:0007669"/>
    <property type="project" value="UniProtKB-KW"/>
</dbReference>
<dbReference type="AlphaFoldDB" id="A0A6A4SL55"/>
<dbReference type="PANTHER" id="PTHR15397:SF3">
    <property type="entry name" value="DNA DAMAGE INDUCIBLE 1 HOMOLOG 2"/>
    <property type="match status" value="1"/>
</dbReference>
<dbReference type="CDD" id="cd01796">
    <property type="entry name" value="Ubl_Ddi1_like"/>
    <property type="match status" value="1"/>
</dbReference>
<evidence type="ECO:0000313" key="10">
    <source>
        <dbReference type="EMBL" id="KAF0034833.1"/>
    </source>
</evidence>
<dbReference type="InterPro" id="IPR021109">
    <property type="entry name" value="Peptidase_aspartic_dom_sf"/>
</dbReference>
<evidence type="ECO:0000256" key="3">
    <source>
        <dbReference type="ARBA" id="ARBA00022670"/>
    </source>
</evidence>
<evidence type="ECO:0000256" key="1">
    <source>
        <dbReference type="ARBA" id="ARBA00009136"/>
    </source>
</evidence>
<dbReference type="InterPro" id="IPR015940">
    <property type="entry name" value="UBA"/>
</dbReference>
<dbReference type="InterPro" id="IPR033882">
    <property type="entry name" value="DDI1_N"/>
</dbReference>
<feature type="compositionally biased region" description="Polar residues" evidence="7">
    <location>
        <begin position="665"/>
        <end position="674"/>
    </location>
</feature>
<dbReference type="InterPro" id="IPR029071">
    <property type="entry name" value="Ubiquitin-like_domsf"/>
</dbReference>
<feature type="compositionally biased region" description="Polar residues" evidence="7">
    <location>
        <begin position="420"/>
        <end position="433"/>
    </location>
</feature>
<feature type="compositionally biased region" description="Low complexity" evidence="7">
    <location>
        <begin position="520"/>
        <end position="532"/>
    </location>
</feature>
<keyword evidence="4" id="KW-0064">Aspartyl protease</keyword>
<dbReference type="Gene3D" id="2.40.70.10">
    <property type="entry name" value="Acid Proteases"/>
    <property type="match status" value="1"/>
</dbReference>
<feature type="compositionally biased region" description="Polar residues" evidence="7">
    <location>
        <begin position="101"/>
        <end position="111"/>
    </location>
</feature>
<keyword evidence="5" id="KW-0378">Hydrolase</keyword>
<comment type="similarity">
    <text evidence="1">Belongs to the DDI1 family.</text>
</comment>
<feature type="compositionally biased region" description="Pro residues" evidence="7">
    <location>
        <begin position="122"/>
        <end position="135"/>
    </location>
</feature>
<evidence type="ECO:0000256" key="6">
    <source>
        <dbReference type="ARBA" id="ARBA00022927"/>
    </source>
</evidence>
<feature type="region of interest" description="Disordered" evidence="7">
    <location>
        <begin position="665"/>
        <end position="876"/>
    </location>
</feature>
<feature type="domain" description="Ubiquitin-like" evidence="9">
    <location>
        <begin position="3"/>
        <end position="74"/>
    </location>
</feature>
<evidence type="ECO:0000256" key="5">
    <source>
        <dbReference type="ARBA" id="ARBA00022801"/>
    </source>
</evidence>
<dbReference type="InterPro" id="IPR057273">
    <property type="entry name" value="Ddi1/2_HDD"/>
</dbReference>
<dbReference type="GO" id="GO:0006508">
    <property type="term" value="P:proteolysis"/>
    <property type="evidence" value="ECO:0007669"/>
    <property type="project" value="UniProtKB-KW"/>
</dbReference>
<dbReference type="SUPFAM" id="SSF50630">
    <property type="entry name" value="Acid proteases"/>
    <property type="match status" value="1"/>
</dbReference>
<accession>A0A6A4SL55</accession>
<name>A0A6A4SL55_SCOMX</name>
<evidence type="ECO:0000256" key="4">
    <source>
        <dbReference type="ARBA" id="ARBA00022750"/>
    </source>
</evidence>
<dbReference type="SUPFAM" id="SSF54236">
    <property type="entry name" value="Ubiquitin-like"/>
    <property type="match status" value="1"/>
</dbReference>
<evidence type="ECO:0000259" key="8">
    <source>
        <dbReference type="PROSITE" id="PS50030"/>
    </source>
</evidence>
<keyword evidence="2" id="KW-0813">Transport</keyword>
<feature type="compositionally biased region" description="Polar residues" evidence="7">
    <location>
        <begin position="693"/>
        <end position="706"/>
    </location>
</feature>
<keyword evidence="6" id="KW-0653">Protein transport</keyword>
<feature type="region of interest" description="Disordered" evidence="7">
    <location>
        <begin position="597"/>
        <end position="643"/>
    </location>
</feature>
<proteinExistence type="inferred from homology"/>
<feature type="compositionally biased region" description="Low complexity" evidence="7">
    <location>
        <begin position="449"/>
        <end position="464"/>
    </location>
</feature>
<feature type="compositionally biased region" description="Low complexity" evidence="7">
    <location>
        <begin position="136"/>
        <end position="150"/>
    </location>
</feature>
<evidence type="ECO:0000259" key="9">
    <source>
        <dbReference type="PROSITE" id="PS50053"/>
    </source>
</evidence>
<dbReference type="Gene3D" id="1.10.8.10">
    <property type="entry name" value="DNA helicase RuvA subunit, C-terminal domain"/>
    <property type="match status" value="1"/>
</dbReference>
<dbReference type="InterPro" id="IPR019103">
    <property type="entry name" value="Peptidase_aspartic_DDI1-type"/>
</dbReference>
<gene>
    <name evidence="10" type="ORF">F2P81_012591</name>
</gene>
<dbReference type="EMBL" id="VEVO01000011">
    <property type="protein sequence ID" value="KAF0034833.1"/>
    <property type="molecule type" value="Genomic_DNA"/>
</dbReference>